<name>A0A1Y1S4V5_9MICR</name>
<evidence type="ECO:0000313" key="4">
    <source>
        <dbReference type="Proteomes" id="UP000192639"/>
    </source>
</evidence>
<dbReference type="PROSITE" id="PS50832">
    <property type="entry name" value="S1_IF1_TYPE"/>
    <property type="match status" value="1"/>
</dbReference>
<reference evidence="3 4" key="1">
    <citation type="journal article" date="2017" name="Environ. Microbiol.">
        <title>Decay of the glycolytic pathway and adaptation to intranuclear parasitism within Enterocytozoonidae microsporidia.</title>
        <authorList>
            <person name="Wiredu Boakye D."/>
            <person name="Jaroenlak P."/>
            <person name="Prachumwat A."/>
            <person name="Williams T.A."/>
            <person name="Bateman K.S."/>
            <person name="Itsathitphaisarn O."/>
            <person name="Sritunyalucksana K."/>
            <person name="Paszkiewicz K.H."/>
            <person name="Moore K.A."/>
            <person name="Stentiford G.D."/>
            <person name="Williams B.A."/>
        </authorList>
    </citation>
    <scope>NUCLEOTIDE SEQUENCE [LARGE SCALE GENOMIC DNA]</scope>
    <source>
        <strain evidence="3 4">GB1</strain>
    </source>
</reference>
<dbReference type="VEuPathDB" id="MicrosporidiaDB:ECANGB1_2251"/>
<dbReference type="Proteomes" id="UP000192639">
    <property type="component" value="Unassembled WGS sequence"/>
</dbReference>
<dbReference type="InterPro" id="IPR012340">
    <property type="entry name" value="NA-bd_OB-fold"/>
</dbReference>
<dbReference type="CDD" id="cd05793">
    <property type="entry name" value="S1_IF1A"/>
    <property type="match status" value="1"/>
</dbReference>
<dbReference type="GO" id="GO:0003723">
    <property type="term" value="F:RNA binding"/>
    <property type="evidence" value="ECO:0007669"/>
    <property type="project" value="InterPro"/>
</dbReference>
<comment type="caution">
    <text evidence="3">The sequence shown here is derived from an EMBL/GenBank/DDBJ whole genome shotgun (WGS) entry which is preliminary data.</text>
</comment>
<dbReference type="PANTHER" id="PTHR21668">
    <property type="entry name" value="EIF-1A"/>
    <property type="match status" value="1"/>
</dbReference>
<organism evidence="3 4">
    <name type="scientific">Enterospora canceri</name>
    <dbReference type="NCBI Taxonomy" id="1081671"/>
    <lineage>
        <taxon>Eukaryota</taxon>
        <taxon>Fungi</taxon>
        <taxon>Fungi incertae sedis</taxon>
        <taxon>Microsporidia</taxon>
        <taxon>Enterocytozoonidae</taxon>
        <taxon>Enterospora</taxon>
    </lineage>
</organism>
<accession>A0A1Y1S4V5</accession>
<sequence length="118" mass="13405">MAKRNRHRDRALLKADEDSVYGIILQSLGHNKFKVYCSDALTRIASIRGSMIKRVWMQEKDIVLCALREGDSKFCDIELKYTDEEIKALKEAGYLTDSLLNAEMGGDEVTSKVDFSNL</sequence>
<evidence type="ECO:0000313" key="3">
    <source>
        <dbReference type="EMBL" id="ORD93430.1"/>
    </source>
</evidence>
<dbReference type="Gene3D" id="2.40.50.140">
    <property type="entry name" value="Nucleic acid-binding proteins"/>
    <property type="match status" value="1"/>
</dbReference>
<dbReference type="AlphaFoldDB" id="A0A1Y1S4V5"/>
<proteinExistence type="inferred from homology"/>
<keyword evidence="1" id="KW-0396">Initiation factor</keyword>
<protein>
    <submittedName>
        <fullName evidence="3">IF1A</fullName>
    </submittedName>
</protein>
<dbReference type="HAMAP" id="MF_00216">
    <property type="entry name" value="aIF_1A"/>
    <property type="match status" value="1"/>
</dbReference>
<dbReference type="InterPro" id="IPR006196">
    <property type="entry name" value="RNA-binding_domain_S1_IF1"/>
</dbReference>
<dbReference type="GO" id="GO:0003743">
    <property type="term" value="F:translation initiation factor activity"/>
    <property type="evidence" value="ECO:0007669"/>
    <property type="project" value="UniProtKB-UniRule"/>
</dbReference>
<evidence type="ECO:0000259" key="2">
    <source>
        <dbReference type="PROSITE" id="PS50832"/>
    </source>
</evidence>
<evidence type="ECO:0000256" key="1">
    <source>
        <dbReference type="PROSITE-ProRule" id="PRU00181"/>
    </source>
</evidence>
<dbReference type="InterPro" id="IPR001253">
    <property type="entry name" value="TIF_eIF-1A"/>
</dbReference>
<keyword evidence="4" id="KW-1185">Reference proteome</keyword>
<gene>
    <name evidence="3" type="primary">IF1A</name>
    <name evidence="3" type="ORF">ECANGB1_2251</name>
</gene>
<dbReference type="Pfam" id="PF01176">
    <property type="entry name" value="eIF-1a"/>
    <property type="match status" value="1"/>
</dbReference>
<feature type="domain" description="S1-like" evidence="2">
    <location>
        <begin position="8"/>
        <end position="82"/>
    </location>
</feature>
<keyword evidence="1" id="KW-0648">Protein biosynthesis</keyword>
<dbReference type="SUPFAM" id="SSF50249">
    <property type="entry name" value="Nucleic acid-binding proteins"/>
    <property type="match status" value="1"/>
</dbReference>
<dbReference type="SMART" id="SM00652">
    <property type="entry name" value="eIF1a"/>
    <property type="match status" value="1"/>
</dbReference>
<dbReference type="EMBL" id="LWDP01000084">
    <property type="protein sequence ID" value="ORD93430.1"/>
    <property type="molecule type" value="Genomic_DNA"/>
</dbReference>
<dbReference type="OrthoDB" id="274995at2759"/>